<dbReference type="EMBL" id="JACPUR010000040">
    <property type="protein sequence ID" value="MBI3129342.1"/>
    <property type="molecule type" value="Genomic_DNA"/>
</dbReference>
<dbReference type="InterPro" id="IPR049177">
    <property type="entry name" value="MgtC_SapB_SrpB_YhiD_N"/>
</dbReference>
<evidence type="ECO:0000313" key="10">
    <source>
        <dbReference type="Proteomes" id="UP000782312"/>
    </source>
</evidence>
<keyword evidence="5 7" id="KW-1133">Transmembrane helix</keyword>
<keyword evidence="4 7" id="KW-0812">Transmembrane</keyword>
<name>A0A932MQ64_UNCTE</name>
<reference evidence="9" key="1">
    <citation type="submission" date="2020-07" db="EMBL/GenBank/DDBJ databases">
        <title>Huge and variable diversity of episymbiotic CPR bacteria and DPANN archaea in groundwater ecosystems.</title>
        <authorList>
            <person name="He C.Y."/>
            <person name="Keren R."/>
            <person name="Whittaker M."/>
            <person name="Farag I.F."/>
            <person name="Doudna J."/>
            <person name="Cate J.H.D."/>
            <person name="Banfield J.F."/>
        </authorList>
    </citation>
    <scope>NUCLEOTIDE SEQUENCE</scope>
    <source>
        <strain evidence="9">NC_groundwater_763_Ag_S-0.2um_68_21</strain>
    </source>
</reference>
<sequence>MGPQLETVLLLLEAAFLGALIGLERERNNQPAGLRTHIILCLGSALIMVVSARVAGEGYDPGRIAAQVVSGIGFLGAGAILRMGASVRGITTAASIWTSAGIGLAVGARLHIEAAAATAILLVSLTVLKSVERRFIVRMRFRRLEIQVRQENEEVVQQIEDLLSKQRCNARSMEVRKHPETGVVHLQIEMSVPRDFDPGRLIESLTRQDFVVRADLR</sequence>
<organism evidence="9 10">
    <name type="scientific">Tectimicrobiota bacterium</name>
    <dbReference type="NCBI Taxonomy" id="2528274"/>
    <lineage>
        <taxon>Bacteria</taxon>
        <taxon>Pseudomonadati</taxon>
        <taxon>Nitrospinota/Tectimicrobiota group</taxon>
        <taxon>Candidatus Tectimicrobiota</taxon>
    </lineage>
</organism>
<comment type="subcellular location">
    <subcellularLocation>
        <location evidence="1">Cell membrane</location>
        <topology evidence="1">Multi-pass membrane protein</topology>
    </subcellularLocation>
</comment>
<protein>
    <submittedName>
        <fullName evidence="9">MgtC/SapB family protein</fullName>
    </submittedName>
</protein>
<evidence type="ECO:0000259" key="8">
    <source>
        <dbReference type="Pfam" id="PF02308"/>
    </source>
</evidence>
<gene>
    <name evidence="9" type="ORF">HYZ11_17165</name>
</gene>
<dbReference type="AlphaFoldDB" id="A0A932MQ64"/>
<feature type="domain" description="MgtC/SapB/SrpB/YhiD N-terminal" evidence="8">
    <location>
        <begin position="11"/>
        <end position="133"/>
    </location>
</feature>
<feature type="transmembrane region" description="Helical" evidence="7">
    <location>
        <begin position="6"/>
        <end position="23"/>
    </location>
</feature>
<evidence type="ECO:0000256" key="3">
    <source>
        <dbReference type="ARBA" id="ARBA00022475"/>
    </source>
</evidence>
<dbReference type="Pfam" id="PF02308">
    <property type="entry name" value="MgtC"/>
    <property type="match status" value="1"/>
</dbReference>
<comment type="similarity">
    <text evidence="2">Belongs to the MgtC/SapB family.</text>
</comment>
<dbReference type="Proteomes" id="UP000782312">
    <property type="component" value="Unassembled WGS sequence"/>
</dbReference>
<accession>A0A932MQ64</accession>
<feature type="transmembrane region" description="Helical" evidence="7">
    <location>
        <begin position="114"/>
        <end position="131"/>
    </location>
</feature>
<evidence type="ECO:0000256" key="5">
    <source>
        <dbReference type="ARBA" id="ARBA00022989"/>
    </source>
</evidence>
<dbReference type="PANTHER" id="PTHR33778">
    <property type="entry name" value="PROTEIN MGTC"/>
    <property type="match status" value="1"/>
</dbReference>
<evidence type="ECO:0000256" key="6">
    <source>
        <dbReference type="ARBA" id="ARBA00023136"/>
    </source>
</evidence>
<feature type="transmembrane region" description="Helical" evidence="7">
    <location>
        <begin position="90"/>
        <end position="108"/>
    </location>
</feature>
<evidence type="ECO:0000256" key="1">
    <source>
        <dbReference type="ARBA" id="ARBA00004651"/>
    </source>
</evidence>
<proteinExistence type="inferred from homology"/>
<dbReference type="PRINTS" id="PR01837">
    <property type="entry name" value="MGTCSAPBPROT"/>
</dbReference>
<comment type="caution">
    <text evidence="9">The sequence shown here is derived from an EMBL/GenBank/DDBJ whole genome shotgun (WGS) entry which is preliminary data.</text>
</comment>
<evidence type="ECO:0000313" key="9">
    <source>
        <dbReference type="EMBL" id="MBI3129342.1"/>
    </source>
</evidence>
<dbReference type="GO" id="GO:0005886">
    <property type="term" value="C:plasma membrane"/>
    <property type="evidence" value="ECO:0007669"/>
    <property type="project" value="UniProtKB-SubCell"/>
</dbReference>
<evidence type="ECO:0000256" key="2">
    <source>
        <dbReference type="ARBA" id="ARBA00009298"/>
    </source>
</evidence>
<dbReference type="InterPro" id="IPR003416">
    <property type="entry name" value="MgtC/SapB/SrpB/YhiD_fam"/>
</dbReference>
<keyword evidence="6 7" id="KW-0472">Membrane</keyword>
<evidence type="ECO:0000256" key="4">
    <source>
        <dbReference type="ARBA" id="ARBA00022692"/>
    </source>
</evidence>
<feature type="transmembrane region" description="Helical" evidence="7">
    <location>
        <begin position="32"/>
        <end position="52"/>
    </location>
</feature>
<keyword evidence="3" id="KW-1003">Cell membrane</keyword>
<evidence type="ECO:0000256" key="7">
    <source>
        <dbReference type="SAM" id="Phobius"/>
    </source>
</evidence>
<feature type="transmembrane region" description="Helical" evidence="7">
    <location>
        <begin position="64"/>
        <end position="83"/>
    </location>
</feature>
<dbReference type="PANTHER" id="PTHR33778:SF1">
    <property type="entry name" value="MAGNESIUM TRANSPORTER YHID-RELATED"/>
    <property type="match status" value="1"/>
</dbReference>